<comment type="caution">
    <text evidence="4">The sequence shown here is derived from an EMBL/GenBank/DDBJ whole genome shotgun (WGS) entry which is preliminary data.</text>
</comment>
<dbReference type="InterPro" id="IPR008201">
    <property type="entry name" value="HepT-like"/>
</dbReference>
<dbReference type="Proteomes" id="UP001193081">
    <property type="component" value="Unassembled WGS sequence"/>
</dbReference>
<keyword evidence="5" id="KW-1185">Reference proteome</keyword>
<sequence length="44" mass="5326">MSRVVRDRLIHAYFGIDYDIVYDVIINKIPVLHQHILFILEEEE</sequence>
<reference evidence="4 5" key="1">
    <citation type="submission" date="2021-03" db="EMBL/GenBank/DDBJ databases">
        <authorList>
            <person name="Grouzdev D.S."/>
        </authorList>
    </citation>
    <scope>NUCLEOTIDE SEQUENCE [LARGE SCALE GENOMIC DNA]</scope>
    <source>
        <strain evidence="4 5">M50-1</strain>
    </source>
</reference>
<evidence type="ECO:0000256" key="2">
    <source>
        <dbReference type="ARBA" id="ARBA00022722"/>
    </source>
</evidence>
<protein>
    <submittedName>
        <fullName evidence="4">DUF86 domain-containing protein</fullName>
    </submittedName>
</protein>
<dbReference type="RefSeq" id="WP_097651350.1">
    <property type="nucleotide sequence ID" value="NZ_SIJK02000011.1"/>
</dbReference>
<evidence type="ECO:0000256" key="3">
    <source>
        <dbReference type="ARBA" id="ARBA00022801"/>
    </source>
</evidence>
<evidence type="ECO:0000313" key="5">
    <source>
        <dbReference type="Proteomes" id="UP001193081"/>
    </source>
</evidence>
<keyword evidence="3" id="KW-0378">Hydrolase</keyword>
<keyword evidence="2" id="KW-0540">Nuclease</keyword>
<gene>
    <name evidence="4" type="ORF">EYB53_008540</name>
</gene>
<accession>A0ABS4D8I5</accession>
<organism evidence="4 5">
    <name type="scientific">Candidatus Chloroploca mongolica</name>
    <dbReference type="NCBI Taxonomy" id="2528176"/>
    <lineage>
        <taxon>Bacteria</taxon>
        <taxon>Bacillati</taxon>
        <taxon>Chloroflexota</taxon>
        <taxon>Chloroflexia</taxon>
        <taxon>Chloroflexales</taxon>
        <taxon>Chloroflexineae</taxon>
        <taxon>Oscillochloridaceae</taxon>
        <taxon>Candidatus Chloroploca</taxon>
    </lineage>
</organism>
<name>A0ABS4D8I5_9CHLR</name>
<dbReference type="Pfam" id="PF01934">
    <property type="entry name" value="HepT-like"/>
    <property type="match status" value="1"/>
</dbReference>
<proteinExistence type="predicted"/>
<dbReference type="EMBL" id="SIJK02000011">
    <property type="protein sequence ID" value="MBP1465751.1"/>
    <property type="molecule type" value="Genomic_DNA"/>
</dbReference>
<keyword evidence="1" id="KW-1277">Toxin-antitoxin system</keyword>
<evidence type="ECO:0000313" key="4">
    <source>
        <dbReference type="EMBL" id="MBP1465751.1"/>
    </source>
</evidence>
<evidence type="ECO:0000256" key="1">
    <source>
        <dbReference type="ARBA" id="ARBA00022649"/>
    </source>
</evidence>